<evidence type="ECO:0000313" key="12">
    <source>
        <dbReference type="Proteomes" id="UP000006320"/>
    </source>
</evidence>
<dbReference type="PANTHER" id="PTHR36122">
    <property type="entry name" value="NICOTINAMIDE RIBOSIDE TRANSPORTER PNUC"/>
    <property type="match status" value="1"/>
</dbReference>
<keyword evidence="8 10" id="KW-1133">Transmembrane helix</keyword>
<feature type="transmembrane region" description="Helical" evidence="10">
    <location>
        <begin position="181"/>
        <end position="198"/>
    </location>
</feature>
<protein>
    <recommendedName>
        <fullName evidence="4">Nicotinamide riboside transporter PnuC</fullName>
    </recommendedName>
</protein>
<evidence type="ECO:0000256" key="7">
    <source>
        <dbReference type="ARBA" id="ARBA00022692"/>
    </source>
</evidence>
<evidence type="ECO:0000256" key="5">
    <source>
        <dbReference type="ARBA" id="ARBA00022448"/>
    </source>
</evidence>
<name>A0AAV3V625_9ALTE</name>
<evidence type="ECO:0000256" key="8">
    <source>
        <dbReference type="ARBA" id="ARBA00022989"/>
    </source>
</evidence>
<feature type="transmembrane region" description="Helical" evidence="10">
    <location>
        <begin position="160"/>
        <end position="175"/>
    </location>
</feature>
<comment type="caution">
    <text evidence="11">The sequence shown here is derived from an EMBL/GenBank/DDBJ whole genome shotgun (WGS) entry which is preliminary data.</text>
</comment>
<feature type="transmembrane region" description="Helical" evidence="10">
    <location>
        <begin position="71"/>
        <end position="88"/>
    </location>
</feature>
<evidence type="ECO:0000256" key="6">
    <source>
        <dbReference type="ARBA" id="ARBA00022475"/>
    </source>
</evidence>
<keyword evidence="7 10" id="KW-0812">Transmembrane</keyword>
<evidence type="ECO:0000256" key="2">
    <source>
        <dbReference type="ARBA" id="ARBA00004651"/>
    </source>
</evidence>
<dbReference type="Proteomes" id="UP000006320">
    <property type="component" value="Unassembled WGS sequence"/>
</dbReference>
<keyword evidence="6" id="KW-1003">Cell membrane</keyword>
<feature type="transmembrane region" description="Helical" evidence="10">
    <location>
        <begin position="48"/>
        <end position="65"/>
    </location>
</feature>
<evidence type="ECO:0000256" key="3">
    <source>
        <dbReference type="ARBA" id="ARBA00006669"/>
    </source>
</evidence>
<dbReference type="GO" id="GO:0034257">
    <property type="term" value="F:nicotinamide riboside transmembrane transporter activity"/>
    <property type="evidence" value="ECO:0007669"/>
    <property type="project" value="InterPro"/>
</dbReference>
<evidence type="ECO:0000313" key="11">
    <source>
        <dbReference type="EMBL" id="GAC12093.1"/>
    </source>
</evidence>
<dbReference type="PANTHER" id="PTHR36122:SF2">
    <property type="entry name" value="NICOTINAMIDE RIBOSIDE TRANSPORTER PNUC"/>
    <property type="match status" value="1"/>
</dbReference>
<organism evidence="11 12">
    <name type="scientific">Paraglaciecola chathamensis S18K6</name>
    <dbReference type="NCBI Taxonomy" id="1127672"/>
    <lineage>
        <taxon>Bacteria</taxon>
        <taxon>Pseudomonadati</taxon>
        <taxon>Pseudomonadota</taxon>
        <taxon>Gammaproteobacteria</taxon>
        <taxon>Alteromonadales</taxon>
        <taxon>Alteromonadaceae</taxon>
        <taxon>Paraglaciecola</taxon>
    </lineage>
</organism>
<dbReference type="EMBL" id="BAEM01000054">
    <property type="protein sequence ID" value="GAC12093.1"/>
    <property type="molecule type" value="Genomic_DNA"/>
</dbReference>
<reference evidence="11 12" key="1">
    <citation type="journal article" date="2017" name="Antonie Van Leeuwenhoek">
        <title>Rhizobium rhizosphaerae sp. nov., a novel species isolated from rice rhizosphere.</title>
        <authorList>
            <person name="Zhao J.J."/>
            <person name="Zhang J."/>
            <person name="Zhang R.J."/>
            <person name="Zhang C.W."/>
            <person name="Yin H.Q."/>
            <person name="Zhang X.X."/>
        </authorList>
    </citation>
    <scope>NUCLEOTIDE SEQUENCE [LARGE SCALE GENOMIC DNA]</scope>
    <source>
        <strain evidence="11 12">S18K6</strain>
    </source>
</reference>
<keyword evidence="5" id="KW-0813">Transport</keyword>
<keyword evidence="9 10" id="KW-0472">Membrane</keyword>
<feature type="transmembrane region" description="Helical" evidence="10">
    <location>
        <begin position="135"/>
        <end position="153"/>
    </location>
</feature>
<dbReference type="InterPro" id="IPR006419">
    <property type="entry name" value="NMN_transpt_PnuC"/>
</dbReference>
<evidence type="ECO:0000256" key="1">
    <source>
        <dbReference type="ARBA" id="ARBA00002672"/>
    </source>
</evidence>
<evidence type="ECO:0000256" key="4">
    <source>
        <dbReference type="ARBA" id="ARBA00017522"/>
    </source>
</evidence>
<sequence length="215" mass="25279">MQSLVELFDNIAQQLVALPWLEAQSWLEATAVILAVAYVWLAARENIWCWPCALVSTGIYTWLFWEVSLLFHTLLNAYYLLMAVYGWQQWKQRESDALPIQSWSIQKHLLRIAVLTVAAFGLTRFASMWLDSEYLYLDAFITVFSVYTTMMVAHKVLENWLYWVVINSFACYLYFAKEMYMTGILFIFYVLFAVYGYINWRQQHIGKRYASSVSA</sequence>
<dbReference type="GO" id="GO:0005886">
    <property type="term" value="C:plasma membrane"/>
    <property type="evidence" value="ECO:0007669"/>
    <property type="project" value="UniProtKB-SubCell"/>
</dbReference>
<proteinExistence type="inferred from homology"/>
<comment type="similarity">
    <text evidence="3">Belongs to the nicotinamide ribonucleoside (NR) uptake permease (TC 4.B.1) family.</text>
</comment>
<feature type="transmembrane region" description="Helical" evidence="10">
    <location>
        <begin position="23"/>
        <end position="41"/>
    </location>
</feature>
<comment type="subcellular location">
    <subcellularLocation>
        <location evidence="2">Cell membrane</location>
        <topology evidence="2">Multi-pass membrane protein</topology>
    </subcellularLocation>
</comment>
<dbReference type="RefSeq" id="WP_007991455.1">
    <property type="nucleotide sequence ID" value="NZ_BAEM01000054.1"/>
</dbReference>
<evidence type="ECO:0000256" key="9">
    <source>
        <dbReference type="ARBA" id="ARBA00023136"/>
    </source>
</evidence>
<evidence type="ECO:0000256" key="10">
    <source>
        <dbReference type="SAM" id="Phobius"/>
    </source>
</evidence>
<dbReference type="Pfam" id="PF04973">
    <property type="entry name" value="NMN_transporter"/>
    <property type="match status" value="1"/>
</dbReference>
<dbReference type="NCBIfam" id="TIGR01528">
    <property type="entry name" value="NMN_trans_PnuC"/>
    <property type="match status" value="1"/>
</dbReference>
<gene>
    <name evidence="11" type="primary">pnuC</name>
    <name evidence="11" type="ORF">GCHA_4168</name>
</gene>
<dbReference type="AlphaFoldDB" id="A0AAV3V625"/>
<comment type="function">
    <text evidence="1">Required for nicotinamide riboside transport across the inner membrane.</text>
</comment>
<feature type="transmembrane region" description="Helical" evidence="10">
    <location>
        <begin position="109"/>
        <end position="129"/>
    </location>
</feature>
<accession>A0AAV3V625</accession>